<comment type="caution">
    <text evidence="4">The sequence shown here is derived from an EMBL/GenBank/DDBJ whole genome shotgun (WGS) entry which is preliminary data.</text>
</comment>
<keyword evidence="2" id="KW-0812">Transmembrane</keyword>
<keyword evidence="3" id="KW-0732">Signal</keyword>
<evidence type="ECO:0008006" key="6">
    <source>
        <dbReference type="Google" id="ProtNLM"/>
    </source>
</evidence>
<reference evidence="4 5" key="1">
    <citation type="journal article" date="2016" name="Nat. Commun.">
        <title>Thousands of microbial genomes shed light on interconnected biogeochemical processes in an aquifer system.</title>
        <authorList>
            <person name="Anantharaman K."/>
            <person name="Brown C.T."/>
            <person name="Hug L.A."/>
            <person name="Sharon I."/>
            <person name="Castelle C.J."/>
            <person name="Probst A.J."/>
            <person name="Thomas B.C."/>
            <person name="Singh A."/>
            <person name="Wilkins M.J."/>
            <person name="Karaoz U."/>
            <person name="Brodie E.L."/>
            <person name="Williams K.H."/>
            <person name="Hubbard S.S."/>
            <person name="Banfield J.F."/>
        </authorList>
    </citation>
    <scope>NUCLEOTIDE SEQUENCE [LARGE SCALE GENOMIC DNA]</scope>
</reference>
<evidence type="ECO:0000256" key="1">
    <source>
        <dbReference type="SAM" id="MobiDB-lite"/>
    </source>
</evidence>
<gene>
    <name evidence="4" type="ORF">A3B40_05500</name>
</gene>
<evidence type="ECO:0000313" key="4">
    <source>
        <dbReference type="EMBL" id="OGK45320.1"/>
    </source>
</evidence>
<name>A0A1F7IPN7_9BACT</name>
<evidence type="ECO:0000256" key="2">
    <source>
        <dbReference type="SAM" id="Phobius"/>
    </source>
</evidence>
<feature type="signal peptide" evidence="3">
    <location>
        <begin position="1"/>
        <end position="23"/>
    </location>
</feature>
<evidence type="ECO:0000256" key="3">
    <source>
        <dbReference type="SAM" id="SignalP"/>
    </source>
</evidence>
<accession>A0A1F7IPN7</accession>
<dbReference type="InterPro" id="IPR008969">
    <property type="entry name" value="CarboxyPept-like_regulatory"/>
</dbReference>
<organism evidence="4 5">
    <name type="scientific">Candidatus Roizmanbacteria bacterium RIFCSPLOWO2_01_FULL_37_16</name>
    <dbReference type="NCBI Taxonomy" id="1802058"/>
    <lineage>
        <taxon>Bacteria</taxon>
        <taxon>Candidatus Roizmaniibacteriota</taxon>
    </lineage>
</organism>
<dbReference type="EMBL" id="MGAI01000011">
    <property type="protein sequence ID" value="OGK45320.1"/>
    <property type="molecule type" value="Genomic_DNA"/>
</dbReference>
<feature type="region of interest" description="Disordered" evidence="1">
    <location>
        <begin position="540"/>
        <end position="560"/>
    </location>
</feature>
<feature type="transmembrane region" description="Helical" evidence="2">
    <location>
        <begin position="573"/>
        <end position="594"/>
    </location>
</feature>
<feature type="chain" id="PRO_5009529372" description="SD-repeat containing protein B domain-containing protein" evidence="3">
    <location>
        <begin position="24"/>
        <end position="605"/>
    </location>
</feature>
<protein>
    <recommendedName>
        <fullName evidence="6">SD-repeat containing protein B domain-containing protein</fullName>
    </recommendedName>
</protein>
<dbReference type="Proteomes" id="UP000178040">
    <property type="component" value="Unassembled WGS sequence"/>
</dbReference>
<dbReference type="AlphaFoldDB" id="A0A1F7IPN7"/>
<sequence>MTRKILKLVFGIIFCLIISNKFTSTVQGQTPTPAGPAGQKWRCLKSEQVGGRTAVPPPEVDVNLTGAGFPSLHDIFVVLCVPPVMTGGQTPTNYKCTTGNSEYDRLVFNSDRSKSILPLTMELPKGSSPPQKIQAAGGNLDLIAHLSEAQGHVSYAFFGVTINEPSLVSGQRADTIQYATFQFEQNPAQCVSIRWDPYGRVFDSQSLEPMRGVMVRLLNAKKSLVIQKGLLNPQRTEADGQFNFFVAIKPGGQRTFYIDPVPAKTHTFTDAPNLHPNYVKVYSDLYKPNEPIIEAAGIPEHRDIPLDPGTNPPYRSKPVLMAMASLNLGNVTKFEGLISHPFSWVSLVGKITGGEISRVRADKFGAWEILLPNSVIPQNEALKVRITKVDLTTLSQKSPNKTFSKSVYQFLLRAIRGVFDSVSSKVSAQEEAPTDTDGEFQPILTYVEGFARDQDGNVLPFATVNVKLEMSDNLYYQTTADENGFFSILPQNLPIFVYYLEFESPDLVRPVKMTTEEFSQKNEEHLRENNVNLMEATKNGQSLLPTTPPSPASETVSPTPSAKPLFANDQQSFIIIILTLVVLLGVAGGVLIYIRKKQLQNSDLL</sequence>
<dbReference type="SUPFAM" id="SSF49464">
    <property type="entry name" value="Carboxypeptidase regulatory domain-like"/>
    <property type="match status" value="1"/>
</dbReference>
<keyword evidence="2" id="KW-1133">Transmembrane helix</keyword>
<keyword evidence="2" id="KW-0472">Membrane</keyword>
<evidence type="ECO:0000313" key="5">
    <source>
        <dbReference type="Proteomes" id="UP000178040"/>
    </source>
</evidence>
<proteinExistence type="predicted"/>